<dbReference type="Pfam" id="PF01498">
    <property type="entry name" value="HTH_Tnp_Tc3_2"/>
    <property type="match status" value="1"/>
</dbReference>
<evidence type="ECO:0000259" key="1">
    <source>
        <dbReference type="Pfam" id="PF01498"/>
    </source>
</evidence>
<dbReference type="GO" id="GO:0003677">
    <property type="term" value="F:DNA binding"/>
    <property type="evidence" value="ECO:0007669"/>
    <property type="project" value="InterPro"/>
</dbReference>
<dbReference type="InterPro" id="IPR036397">
    <property type="entry name" value="RNaseH_sf"/>
</dbReference>
<dbReference type="AlphaFoldDB" id="A0AAZ3PXS2"/>
<organism evidence="2 3">
    <name type="scientific">Oncorhynchus tshawytscha</name>
    <name type="common">Chinook salmon</name>
    <name type="synonym">Salmo tshawytscha</name>
    <dbReference type="NCBI Taxonomy" id="74940"/>
    <lineage>
        <taxon>Eukaryota</taxon>
        <taxon>Metazoa</taxon>
        <taxon>Chordata</taxon>
        <taxon>Craniata</taxon>
        <taxon>Vertebrata</taxon>
        <taxon>Euteleostomi</taxon>
        <taxon>Actinopterygii</taxon>
        <taxon>Neopterygii</taxon>
        <taxon>Teleostei</taxon>
        <taxon>Protacanthopterygii</taxon>
        <taxon>Salmoniformes</taxon>
        <taxon>Salmonidae</taxon>
        <taxon>Salmoninae</taxon>
        <taxon>Oncorhynchus</taxon>
    </lineage>
</organism>
<dbReference type="GO" id="GO:0006313">
    <property type="term" value="P:DNA transposition"/>
    <property type="evidence" value="ECO:0007669"/>
    <property type="project" value="InterPro"/>
</dbReference>
<dbReference type="GeneTree" id="ENSGT01140000282752"/>
<reference evidence="3" key="1">
    <citation type="journal article" date="2018" name="PLoS ONE">
        <title>Chinook salmon (Oncorhynchus tshawytscha) genome and transcriptome.</title>
        <authorList>
            <person name="Christensen K.A."/>
            <person name="Leong J.S."/>
            <person name="Sakhrani D."/>
            <person name="Biagi C.A."/>
            <person name="Minkley D.R."/>
            <person name="Withler R.E."/>
            <person name="Rondeau E.B."/>
            <person name="Koop B.F."/>
            <person name="Devlin R.H."/>
        </authorList>
    </citation>
    <scope>NUCLEOTIDE SEQUENCE [LARGE SCALE GENOMIC DNA]</scope>
</reference>
<reference evidence="2" key="3">
    <citation type="submission" date="2025-09" db="UniProtKB">
        <authorList>
            <consortium name="Ensembl"/>
        </authorList>
    </citation>
    <scope>IDENTIFICATION</scope>
</reference>
<proteinExistence type="predicted"/>
<feature type="domain" description="Transposase Tc1-like" evidence="1">
    <location>
        <begin position="23"/>
        <end position="77"/>
    </location>
</feature>
<dbReference type="Gene3D" id="3.30.420.10">
    <property type="entry name" value="Ribonuclease H-like superfamily/Ribonuclease H"/>
    <property type="match status" value="1"/>
</dbReference>
<dbReference type="Ensembl" id="ENSOTST00005161168.1">
    <property type="protein sequence ID" value="ENSOTSP00005120589.1"/>
    <property type="gene ID" value="ENSOTSG00005063596.1"/>
</dbReference>
<reference evidence="2" key="2">
    <citation type="submission" date="2025-08" db="UniProtKB">
        <authorList>
            <consortium name="Ensembl"/>
        </authorList>
    </citation>
    <scope>IDENTIFICATION</scope>
</reference>
<dbReference type="InterPro" id="IPR002492">
    <property type="entry name" value="Transposase_Tc1-like"/>
</dbReference>
<keyword evidence="3" id="KW-1185">Reference proteome</keyword>
<evidence type="ECO:0000313" key="2">
    <source>
        <dbReference type="Ensembl" id="ENSOTSP00005120589.1"/>
    </source>
</evidence>
<evidence type="ECO:0000313" key="3">
    <source>
        <dbReference type="Proteomes" id="UP000694402"/>
    </source>
</evidence>
<accession>A0AAZ3PXS2</accession>
<name>A0AAZ3PXS2_ONCTS</name>
<sequence length="164" mass="18723">ATQAHRTGPPSAEAHKNCPRVVTLTTEFQTPSGSNVSTITVSQELHEIGFHGRAAAHKPKINTCYAKRRLECCKAHCHWTLEQWKHILWSDESRFTIWQSNRLIWVWWMPEHYLPQCIVPTVKFGGTGIMVFHGLGYSIQLHSRRFCASKIVATVRGRPFPFSA</sequence>
<dbReference type="Proteomes" id="UP000694402">
    <property type="component" value="Unassembled WGS sequence"/>
</dbReference>
<dbReference type="GO" id="GO:0015074">
    <property type="term" value="P:DNA integration"/>
    <property type="evidence" value="ECO:0007669"/>
    <property type="project" value="InterPro"/>
</dbReference>
<protein>
    <recommendedName>
        <fullName evidence="1">Transposase Tc1-like domain-containing protein</fullName>
    </recommendedName>
</protein>